<dbReference type="EMBL" id="JNVM01000075">
    <property type="protein sequence ID" value="KEQ21594.1"/>
    <property type="molecule type" value="Genomic_DNA"/>
</dbReference>
<dbReference type="Gene3D" id="3.40.1580.10">
    <property type="entry name" value="SMI1/KNR4-like"/>
    <property type="match status" value="1"/>
</dbReference>
<dbReference type="eggNOG" id="ENOG50338PX">
    <property type="taxonomic scope" value="Bacteria"/>
</dbReference>
<evidence type="ECO:0000313" key="2">
    <source>
        <dbReference type="Proteomes" id="UP000028123"/>
    </source>
</evidence>
<evidence type="ECO:0000313" key="1">
    <source>
        <dbReference type="EMBL" id="KEQ21594.1"/>
    </source>
</evidence>
<keyword evidence="2" id="KW-1185">Reference proteome</keyword>
<dbReference type="RefSeq" id="WP_051776123.1">
    <property type="nucleotide sequence ID" value="NZ_JNVM01000075.1"/>
</dbReference>
<comment type="caution">
    <text evidence="1">The sequence shown here is derived from an EMBL/GenBank/DDBJ whole genome shotgun (WGS) entry which is preliminary data.</text>
</comment>
<reference evidence="1 2" key="1">
    <citation type="submission" date="2014-06" db="EMBL/GenBank/DDBJ databases">
        <title>Draft genome sequence of Paenibacillus sp. MSt1.</title>
        <authorList>
            <person name="Aw Y.K."/>
            <person name="Ong K.S."/>
            <person name="Gan H.M."/>
            <person name="Lee S.M."/>
        </authorList>
    </citation>
    <scope>NUCLEOTIDE SEQUENCE [LARGE SCALE GENOMIC DNA]</scope>
    <source>
        <strain evidence="1 2">MSt1</strain>
    </source>
</reference>
<organism evidence="1 2">
    <name type="scientific">Paenibacillus tyrfis</name>
    <dbReference type="NCBI Taxonomy" id="1501230"/>
    <lineage>
        <taxon>Bacteria</taxon>
        <taxon>Bacillati</taxon>
        <taxon>Bacillota</taxon>
        <taxon>Bacilli</taxon>
        <taxon>Bacillales</taxon>
        <taxon>Paenibacillaceae</taxon>
        <taxon>Paenibacillus</taxon>
    </lineage>
</organism>
<dbReference type="SUPFAM" id="SSF160631">
    <property type="entry name" value="SMI1/KNR4-like"/>
    <property type="match status" value="1"/>
</dbReference>
<gene>
    <name evidence="1" type="ORF">ET33_35340</name>
</gene>
<dbReference type="InterPro" id="IPR037883">
    <property type="entry name" value="Knr4/Smi1-like_sf"/>
</dbReference>
<dbReference type="AlphaFoldDB" id="A0A081NT21"/>
<sequence>MRYNGIREIIEREPPKHQFEKISEAELEKEIIDGIPQDFVDFLKEIGQGTLDDEFFQFFGCLVQADEFYDELYREEDHDELKDVLLFGRKCTGDAVGFWTTEDWSIVEVWHDDDLTLHPVEEATFEEYINHLFTPKGEQ</sequence>
<accession>A0A081NT21</accession>
<name>A0A081NT21_9BACL</name>
<evidence type="ECO:0008006" key="3">
    <source>
        <dbReference type="Google" id="ProtNLM"/>
    </source>
</evidence>
<protein>
    <recommendedName>
        <fullName evidence="3">Knr4/Smi1-like domain-containing protein</fullName>
    </recommendedName>
</protein>
<proteinExistence type="predicted"/>
<dbReference type="Proteomes" id="UP000028123">
    <property type="component" value="Unassembled WGS sequence"/>
</dbReference>
<dbReference type="OrthoDB" id="2623344at2"/>